<keyword evidence="3" id="KW-0520">NAD</keyword>
<name>A0A061R4P0_9CHLO</name>
<dbReference type="GO" id="GO:0051287">
    <property type="term" value="F:NAD binding"/>
    <property type="evidence" value="ECO:0007669"/>
    <property type="project" value="InterPro"/>
</dbReference>
<dbReference type="InterPro" id="IPR036291">
    <property type="entry name" value="NAD(P)-bd_dom_sf"/>
</dbReference>
<dbReference type="PANTHER" id="PTHR43761:SF1">
    <property type="entry name" value="D-ISOMER SPECIFIC 2-HYDROXYACID DEHYDROGENASE CATALYTIC DOMAIN-CONTAINING PROTEIN-RELATED"/>
    <property type="match status" value="1"/>
</dbReference>
<evidence type="ECO:0000259" key="6">
    <source>
        <dbReference type="Pfam" id="PF02826"/>
    </source>
</evidence>
<evidence type="ECO:0000256" key="2">
    <source>
        <dbReference type="ARBA" id="ARBA00023002"/>
    </source>
</evidence>
<feature type="domain" description="D-isomer specific 2-hydroxyacid dehydrogenase NAD-binding" evidence="6">
    <location>
        <begin position="121"/>
        <end position="298"/>
    </location>
</feature>
<dbReference type="InterPro" id="IPR006139">
    <property type="entry name" value="D-isomer_2_OHA_DH_cat_dom"/>
</dbReference>
<proteinExistence type="inferred from homology"/>
<dbReference type="SUPFAM" id="SSF52283">
    <property type="entry name" value="Formate/glycerate dehydrogenase catalytic domain-like"/>
    <property type="match status" value="1"/>
</dbReference>
<dbReference type="PANTHER" id="PTHR43761">
    <property type="entry name" value="D-ISOMER SPECIFIC 2-HYDROXYACID DEHYDROGENASE FAMILY PROTEIN (AFU_ORTHOLOGUE AFUA_1G13630)"/>
    <property type="match status" value="1"/>
</dbReference>
<dbReference type="PROSITE" id="PS00670">
    <property type="entry name" value="D_2_HYDROXYACID_DH_2"/>
    <property type="match status" value="1"/>
</dbReference>
<dbReference type="Gene3D" id="3.40.50.720">
    <property type="entry name" value="NAD(P)-binding Rossmann-like Domain"/>
    <property type="match status" value="2"/>
</dbReference>
<reference evidence="7" key="1">
    <citation type="submission" date="2014-05" db="EMBL/GenBank/DDBJ databases">
        <title>The transcriptome of the halophilic microalga Tetraselmis sp. GSL018 isolated from the Great Salt Lake, Utah.</title>
        <authorList>
            <person name="Jinkerson R.E."/>
            <person name="D'Adamo S."/>
            <person name="Posewitz M.C."/>
        </authorList>
    </citation>
    <scope>NUCLEOTIDE SEQUENCE</scope>
    <source>
        <strain evidence="7">GSL018</strain>
    </source>
</reference>
<dbReference type="Pfam" id="PF02826">
    <property type="entry name" value="2-Hacid_dh_C"/>
    <property type="match status" value="1"/>
</dbReference>
<accession>A0A061R4P0</accession>
<evidence type="ECO:0000259" key="5">
    <source>
        <dbReference type="Pfam" id="PF00389"/>
    </source>
</evidence>
<dbReference type="Pfam" id="PF00389">
    <property type="entry name" value="2-Hacid_dh"/>
    <property type="match status" value="1"/>
</dbReference>
<gene>
    <name evidence="7" type="ORF">TSPGSL018_9989</name>
</gene>
<dbReference type="GO" id="GO:0016616">
    <property type="term" value="F:oxidoreductase activity, acting on the CH-OH group of donors, NAD or NADP as acceptor"/>
    <property type="evidence" value="ECO:0007669"/>
    <property type="project" value="InterPro"/>
</dbReference>
<evidence type="ECO:0000256" key="3">
    <source>
        <dbReference type="ARBA" id="ARBA00023027"/>
    </source>
</evidence>
<dbReference type="InterPro" id="IPR029753">
    <property type="entry name" value="D-isomer_DH_CS"/>
</dbReference>
<dbReference type="FunFam" id="3.40.50.720:FF:000203">
    <property type="entry name" value="D-3-phosphoglycerate dehydrogenase (SerA)"/>
    <property type="match status" value="1"/>
</dbReference>
<dbReference type="AlphaFoldDB" id="A0A061R4P0"/>
<organism evidence="7">
    <name type="scientific">Tetraselmis sp. GSL018</name>
    <dbReference type="NCBI Taxonomy" id="582737"/>
    <lineage>
        <taxon>Eukaryota</taxon>
        <taxon>Viridiplantae</taxon>
        <taxon>Chlorophyta</taxon>
        <taxon>core chlorophytes</taxon>
        <taxon>Chlorodendrophyceae</taxon>
        <taxon>Chlorodendrales</taxon>
        <taxon>Chlorodendraceae</taxon>
        <taxon>Tetraselmis</taxon>
    </lineage>
</organism>
<evidence type="ECO:0000256" key="4">
    <source>
        <dbReference type="RuleBase" id="RU003719"/>
    </source>
</evidence>
<dbReference type="InterPro" id="IPR006140">
    <property type="entry name" value="D-isomer_DH_NAD-bd"/>
</dbReference>
<sequence length="330" mass="35605">MANLTKAARALCRAAVLNEGKLNFDNKLDFASLASVAEITRFQDTSPEQVAERALDQDILITKEMTVSGPVIDSLPASVRLICEAGTGFNNIDVFAAERRGITVCNVPSYSTQAVAQLVVTFMLNLSCSLVQQQKKLVEGDVAGWRSLQDLPHFELSGKTLGLVGGRGSIGAAVADIAIALGMNVLISSRSPEPTSNPLVKVVDLDRLLQESDFVSIHCPLNDNTRYMIGSEQLKKMKNAAYLINTARGAIINEEELCVALRNGTVAGAALDVQEVEPLPSDSPLLSLPNVILTPHIGWQRVETRQRLINTVAQNCRQFLDGNPVNVVTT</sequence>
<comment type="similarity">
    <text evidence="1 4">Belongs to the D-isomer specific 2-hydroxyacid dehydrogenase family.</text>
</comment>
<dbReference type="InterPro" id="IPR050418">
    <property type="entry name" value="D-iso_2-hydroxyacid_DH_PdxB"/>
</dbReference>
<protein>
    <submittedName>
        <fullName evidence="7">2-hydroxyacid dehydrogenase</fullName>
    </submittedName>
</protein>
<dbReference type="SUPFAM" id="SSF51735">
    <property type="entry name" value="NAD(P)-binding Rossmann-fold domains"/>
    <property type="match status" value="1"/>
</dbReference>
<dbReference type="EMBL" id="GBEZ01018548">
    <property type="protein sequence ID" value="JAC67897.1"/>
    <property type="molecule type" value="Transcribed_RNA"/>
</dbReference>
<evidence type="ECO:0000313" key="7">
    <source>
        <dbReference type="EMBL" id="JAC67897.1"/>
    </source>
</evidence>
<feature type="domain" description="D-isomer specific 2-hydroxyacid dehydrogenase catalytic" evidence="5">
    <location>
        <begin position="36"/>
        <end position="326"/>
    </location>
</feature>
<evidence type="ECO:0000256" key="1">
    <source>
        <dbReference type="ARBA" id="ARBA00005854"/>
    </source>
</evidence>
<keyword evidence="2 4" id="KW-0560">Oxidoreductase</keyword>